<dbReference type="EMBL" id="NCXM01000024">
    <property type="protein sequence ID" value="OSC24609.1"/>
    <property type="molecule type" value="Genomic_DNA"/>
</dbReference>
<accession>A0A1X2KS75</accession>
<evidence type="ECO:0000313" key="1">
    <source>
        <dbReference type="EMBL" id="OSC24609.1"/>
    </source>
</evidence>
<keyword evidence="2" id="KW-1185">Reference proteome</keyword>
<dbReference type="RefSeq" id="WP_085291689.1">
    <property type="nucleotide sequence ID" value="NZ_NCXM01000024.1"/>
</dbReference>
<dbReference type="Proteomes" id="UP000242320">
    <property type="component" value="Unassembled WGS sequence"/>
</dbReference>
<reference evidence="1 2" key="1">
    <citation type="submission" date="2017-04" db="EMBL/GenBank/DDBJ databases">
        <title>The new phylogeny of genus Mycobacterium.</title>
        <authorList>
            <person name="Tortoli E."/>
            <person name="Trovato A."/>
            <person name="Cirillo D.M."/>
        </authorList>
    </citation>
    <scope>NUCLEOTIDE SEQUENCE [LARGE SCALE GENOMIC DNA]</scope>
    <source>
        <strain evidence="1 2">DSM 45247</strain>
    </source>
</reference>
<organism evidence="1 2">
    <name type="scientific">Mycolicibacterium vulneris</name>
    <dbReference type="NCBI Taxonomy" id="547163"/>
    <lineage>
        <taxon>Bacteria</taxon>
        <taxon>Bacillati</taxon>
        <taxon>Actinomycetota</taxon>
        <taxon>Actinomycetes</taxon>
        <taxon>Mycobacteriales</taxon>
        <taxon>Mycobacteriaceae</taxon>
        <taxon>Mycolicibacterium</taxon>
    </lineage>
</organism>
<evidence type="ECO:0000313" key="2">
    <source>
        <dbReference type="Proteomes" id="UP000242320"/>
    </source>
</evidence>
<sequence>MSNPVHLSREEFDKNKQDILDALDALLLNPKSRRRFRDLELYEKTTGELLAEVFHIRFGTVVVHRSYGRVSLVGNAPFFRQGASQDDLIVAPLTGDPLSAFTS</sequence>
<gene>
    <name evidence="1" type="ORF">B8W69_20915</name>
</gene>
<dbReference type="AlphaFoldDB" id="A0A1X2KS75"/>
<comment type="caution">
    <text evidence="1">The sequence shown here is derived from an EMBL/GenBank/DDBJ whole genome shotgun (WGS) entry which is preliminary data.</text>
</comment>
<protein>
    <submittedName>
        <fullName evidence="1">Uncharacterized protein</fullName>
    </submittedName>
</protein>
<proteinExistence type="predicted"/>
<name>A0A1X2KS75_9MYCO</name>